<feature type="region of interest" description="Disordered" evidence="1">
    <location>
        <begin position="44"/>
        <end position="63"/>
    </location>
</feature>
<evidence type="ECO:0000313" key="3">
    <source>
        <dbReference type="Proteomes" id="UP000077202"/>
    </source>
</evidence>
<evidence type="ECO:0000256" key="1">
    <source>
        <dbReference type="SAM" id="MobiDB-lite"/>
    </source>
</evidence>
<dbReference type="AlphaFoldDB" id="A0A176WCM0"/>
<organism evidence="2 3">
    <name type="scientific">Marchantia polymorpha subsp. ruderalis</name>
    <dbReference type="NCBI Taxonomy" id="1480154"/>
    <lineage>
        <taxon>Eukaryota</taxon>
        <taxon>Viridiplantae</taxon>
        <taxon>Streptophyta</taxon>
        <taxon>Embryophyta</taxon>
        <taxon>Marchantiophyta</taxon>
        <taxon>Marchantiopsida</taxon>
        <taxon>Marchantiidae</taxon>
        <taxon>Marchantiales</taxon>
        <taxon>Marchantiaceae</taxon>
        <taxon>Marchantia</taxon>
    </lineage>
</organism>
<proteinExistence type="predicted"/>
<dbReference type="Proteomes" id="UP000077202">
    <property type="component" value="Unassembled WGS sequence"/>
</dbReference>
<protein>
    <submittedName>
        <fullName evidence="2">Uncharacterized protein</fullName>
    </submittedName>
</protein>
<accession>A0A176WCM0</accession>
<reference evidence="2" key="1">
    <citation type="submission" date="2016-03" db="EMBL/GenBank/DDBJ databases">
        <title>Mechanisms controlling the formation of the plant cell surface in tip-growing cells are functionally conserved among land plants.</title>
        <authorList>
            <person name="Honkanen S."/>
            <person name="Jones V.A."/>
            <person name="Morieri G."/>
            <person name="Champion C."/>
            <person name="Hetherington A.J."/>
            <person name="Kelly S."/>
            <person name="Saint-Marcoux D."/>
            <person name="Proust H."/>
            <person name="Prescott H."/>
            <person name="Dolan L."/>
        </authorList>
    </citation>
    <scope>NUCLEOTIDE SEQUENCE [LARGE SCALE GENOMIC DNA]</scope>
    <source>
        <tissue evidence="2">Whole gametophyte</tissue>
    </source>
</reference>
<keyword evidence="3" id="KW-1185">Reference proteome</keyword>
<comment type="caution">
    <text evidence="2">The sequence shown here is derived from an EMBL/GenBank/DDBJ whole genome shotgun (WGS) entry which is preliminary data.</text>
</comment>
<gene>
    <name evidence="2" type="ORF">AXG93_3893s1010</name>
</gene>
<evidence type="ECO:0000313" key="2">
    <source>
        <dbReference type="EMBL" id="OAE29995.1"/>
    </source>
</evidence>
<sequence length="113" mass="12255">MQGETGGILGRYLPGRKSRYSNLSGVLGFPLGCCPTGLNVPDSSGDIISRQDSSPSRGFNSMSERRKRDTMCYYDYLDVVGMILDGRRPNVPRETFWVAIGGDGGVVFDSGIP</sequence>
<dbReference type="EMBL" id="LVLJ01001372">
    <property type="protein sequence ID" value="OAE29995.1"/>
    <property type="molecule type" value="Genomic_DNA"/>
</dbReference>
<feature type="compositionally biased region" description="Polar residues" evidence="1">
    <location>
        <begin position="50"/>
        <end position="62"/>
    </location>
</feature>
<name>A0A176WCM0_MARPO</name>